<dbReference type="EMBL" id="JAULSW010000003">
    <property type="protein sequence ID" value="KAK3387944.1"/>
    <property type="molecule type" value="Genomic_DNA"/>
</dbReference>
<evidence type="ECO:0000256" key="2">
    <source>
        <dbReference type="ARBA" id="ARBA00004613"/>
    </source>
</evidence>
<dbReference type="PANTHER" id="PTHR33353">
    <property type="entry name" value="PUTATIVE (AFU_ORTHOLOGUE AFUA_1G12560)-RELATED"/>
    <property type="match status" value="1"/>
</dbReference>
<comment type="cofactor">
    <cofactor evidence="1">
        <name>Cu(2+)</name>
        <dbReference type="ChEBI" id="CHEBI:29036"/>
    </cofactor>
</comment>
<evidence type="ECO:0000256" key="15">
    <source>
        <dbReference type="ARBA" id="ARBA00047174"/>
    </source>
</evidence>
<dbReference type="GO" id="GO:0030245">
    <property type="term" value="P:cellulose catabolic process"/>
    <property type="evidence" value="ECO:0007669"/>
    <property type="project" value="UniProtKB-KW"/>
</dbReference>
<evidence type="ECO:0000256" key="4">
    <source>
        <dbReference type="ARBA" id="ARBA00022723"/>
    </source>
</evidence>
<keyword evidence="12" id="KW-0624">Polysaccharide degradation</keyword>
<evidence type="ECO:0000256" key="7">
    <source>
        <dbReference type="ARBA" id="ARBA00023002"/>
    </source>
</evidence>
<dbReference type="Gene3D" id="2.70.50.70">
    <property type="match status" value="1"/>
</dbReference>
<accession>A0AAE0NUU3</accession>
<keyword evidence="3" id="KW-0964">Secreted</keyword>
<keyword evidence="18" id="KW-0378">Hydrolase</keyword>
<evidence type="ECO:0000313" key="18">
    <source>
        <dbReference type="EMBL" id="KAK3387944.1"/>
    </source>
</evidence>
<proteinExistence type="inferred from homology"/>
<gene>
    <name evidence="18" type="ORF">B0H63DRAFT_413260</name>
</gene>
<feature type="chain" id="PRO_5041914167" description="lytic cellulose monooxygenase (C4-dehydrogenating)" evidence="16">
    <location>
        <begin position="17"/>
        <end position="237"/>
    </location>
</feature>
<comment type="catalytic activity">
    <reaction evidence="14">
        <text>[(1-&gt;4)-beta-D-glucosyl]n+m + reduced acceptor + O2 = 4-dehydro-beta-D-glucosyl-[(1-&gt;4)-beta-D-glucosyl]n-1 + [(1-&gt;4)-beta-D-glucosyl]m + acceptor + H2O.</text>
        <dbReference type="EC" id="1.14.99.56"/>
    </reaction>
</comment>
<dbReference type="GO" id="GO:0016787">
    <property type="term" value="F:hydrolase activity"/>
    <property type="evidence" value="ECO:0007669"/>
    <property type="project" value="UniProtKB-KW"/>
</dbReference>
<evidence type="ECO:0000256" key="3">
    <source>
        <dbReference type="ARBA" id="ARBA00022525"/>
    </source>
</evidence>
<evidence type="ECO:0000256" key="1">
    <source>
        <dbReference type="ARBA" id="ARBA00001973"/>
    </source>
</evidence>
<evidence type="ECO:0000256" key="10">
    <source>
        <dbReference type="ARBA" id="ARBA00023157"/>
    </source>
</evidence>
<dbReference type="EC" id="1.14.99.56" evidence="15"/>
<dbReference type="InterPro" id="IPR005103">
    <property type="entry name" value="AA9_LPMO"/>
</dbReference>
<comment type="caution">
    <text evidence="18">The sequence shown here is derived from an EMBL/GenBank/DDBJ whole genome shotgun (WGS) entry which is preliminary data.</text>
</comment>
<evidence type="ECO:0000256" key="13">
    <source>
        <dbReference type="ARBA" id="ARBA00044502"/>
    </source>
</evidence>
<dbReference type="Pfam" id="PF03443">
    <property type="entry name" value="AA9"/>
    <property type="match status" value="1"/>
</dbReference>
<name>A0AAE0NUU3_9PEZI</name>
<evidence type="ECO:0000256" key="11">
    <source>
        <dbReference type="ARBA" id="ARBA00023277"/>
    </source>
</evidence>
<keyword evidence="19" id="KW-1185">Reference proteome</keyword>
<evidence type="ECO:0000259" key="17">
    <source>
        <dbReference type="Pfam" id="PF03443"/>
    </source>
</evidence>
<keyword evidence="4" id="KW-0479">Metal-binding</keyword>
<dbReference type="PANTHER" id="PTHR33353:SF10">
    <property type="entry name" value="ENDO-BETA-1,4-GLUCANASE D"/>
    <property type="match status" value="1"/>
</dbReference>
<reference evidence="18" key="1">
    <citation type="journal article" date="2023" name="Mol. Phylogenet. Evol.">
        <title>Genome-scale phylogeny and comparative genomics of the fungal order Sordariales.</title>
        <authorList>
            <person name="Hensen N."/>
            <person name="Bonometti L."/>
            <person name="Westerberg I."/>
            <person name="Brannstrom I.O."/>
            <person name="Guillou S."/>
            <person name="Cros-Aarteil S."/>
            <person name="Calhoun S."/>
            <person name="Haridas S."/>
            <person name="Kuo A."/>
            <person name="Mondo S."/>
            <person name="Pangilinan J."/>
            <person name="Riley R."/>
            <person name="LaButti K."/>
            <person name="Andreopoulos B."/>
            <person name="Lipzen A."/>
            <person name="Chen C."/>
            <person name="Yan M."/>
            <person name="Daum C."/>
            <person name="Ng V."/>
            <person name="Clum A."/>
            <person name="Steindorff A."/>
            <person name="Ohm R.A."/>
            <person name="Martin F."/>
            <person name="Silar P."/>
            <person name="Natvig D.O."/>
            <person name="Lalanne C."/>
            <person name="Gautier V."/>
            <person name="Ament-Velasquez S.L."/>
            <person name="Kruys A."/>
            <person name="Hutchinson M.I."/>
            <person name="Powell A.J."/>
            <person name="Barry K."/>
            <person name="Miller A.N."/>
            <person name="Grigoriev I.V."/>
            <person name="Debuchy R."/>
            <person name="Gladieux P."/>
            <person name="Hiltunen Thoren M."/>
            <person name="Johannesson H."/>
        </authorList>
    </citation>
    <scope>NUCLEOTIDE SEQUENCE</scope>
    <source>
        <strain evidence="18">CBS 232.78</strain>
    </source>
</reference>
<comment type="similarity">
    <text evidence="13">Belongs to the polysaccharide monooxygenase AA9 family.</text>
</comment>
<keyword evidence="10" id="KW-1015">Disulfide bond</keyword>
<dbReference type="InterPro" id="IPR049892">
    <property type="entry name" value="AA9"/>
</dbReference>
<sequence>MKFLSGLLLTAAAVEAHYTFPRLVVNGKPEDKDWSVTRMTKNANTKQGIENPTNADIRCYASGTAANVATVPAGSTIHYVSTQQINHPGPTQYYLAKVPAGSSVTKWDGSGAVWFKIFTTMPTMDKNKQLTWPGQNLYTTVNATIPTATPSGDYLLRVEHIALHMAAQPNKAQFYLSCSQITVTGGGNGNPSPLVSFPGSYKSSDPGIQVNLNAIAPDAYRPPGPAVWNGDAGGSAA</sequence>
<dbReference type="GO" id="GO:0046872">
    <property type="term" value="F:metal ion binding"/>
    <property type="evidence" value="ECO:0007669"/>
    <property type="project" value="UniProtKB-KW"/>
</dbReference>
<evidence type="ECO:0000313" key="19">
    <source>
        <dbReference type="Proteomes" id="UP001285441"/>
    </source>
</evidence>
<evidence type="ECO:0000256" key="8">
    <source>
        <dbReference type="ARBA" id="ARBA00023008"/>
    </source>
</evidence>
<organism evidence="18 19">
    <name type="scientific">Podospora didyma</name>
    <dbReference type="NCBI Taxonomy" id="330526"/>
    <lineage>
        <taxon>Eukaryota</taxon>
        <taxon>Fungi</taxon>
        <taxon>Dikarya</taxon>
        <taxon>Ascomycota</taxon>
        <taxon>Pezizomycotina</taxon>
        <taxon>Sordariomycetes</taxon>
        <taxon>Sordariomycetidae</taxon>
        <taxon>Sordariales</taxon>
        <taxon>Podosporaceae</taxon>
        <taxon>Podospora</taxon>
    </lineage>
</organism>
<evidence type="ECO:0000256" key="14">
    <source>
        <dbReference type="ARBA" id="ARBA00045077"/>
    </source>
</evidence>
<feature type="domain" description="Auxiliary Activity family 9 catalytic" evidence="17">
    <location>
        <begin position="17"/>
        <end position="214"/>
    </location>
</feature>
<keyword evidence="7" id="KW-0560">Oxidoreductase</keyword>
<dbReference type="GO" id="GO:0004497">
    <property type="term" value="F:monooxygenase activity"/>
    <property type="evidence" value="ECO:0007669"/>
    <property type="project" value="UniProtKB-KW"/>
</dbReference>
<keyword evidence="5 16" id="KW-0732">Signal</keyword>
<keyword evidence="8" id="KW-0186">Copper</keyword>
<dbReference type="AlphaFoldDB" id="A0AAE0NUU3"/>
<feature type="signal peptide" evidence="16">
    <location>
        <begin position="1"/>
        <end position="16"/>
    </location>
</feature>
<dbReference type="Proteomes" id="UP001285441">
    <property type="component" value="Unassembled WGS sequence"/>
</dbReference>
<keyword evidence="11" id="KW-0119">Carbohydrate metabolism</keyword>
<protein>
    <recommendedName>
        <fullName evidence="15">lytic cellulose monooxygenase (C4-dehydrogenating)</fullName>
        <ecNumber evidence="15">1.14.99.56</ecNumber>
    </recommendedName>
</protein>
<evidence type="ECO:0000256" key="16">
    <source>
        <dbReference type="SAM" id="SignalP"/>
    </source>
</evidence>
<evidence type="ECO:0000256" key="9">
    <source>
        <dbReference type="ARBA" id="ARBA00023033"/>
    </source>
</evidence>
<reference evidence="18" key="2">
    <citation type="submission" date="2023-06" db="EMBL/GenBank/DDBJ databases">
        <authorList>
            <consortium name="Lawrence Berkeley National Laboratory"/>
            <person name="Haridas S."/>
            <person name="Hensen N."/>
            <person name="Bonometti L."/>
            <person name="Westerberg I."/>
            <person name="Brannstrom I.O."/>
            <person name="Guillou S."/>
            <person name="Cros-Aarteil S."/>
            <person name="Calhoun S."/>
            <person name="Kuo A."/>
            <person name="Mondo S."/>
            <person name="Pangilinan J."/>
            <person name="Riley R."/>
            <person name="LaButti K."/>
            <person name="Andreopoulos B."/>
            <person name="Lipzen A."/>
            <person name="Chen C."/>
            <person name="Yanf M."/>
            <person name="Daum C."/>
            <person name="Ng V."/>
            <person name="Clum A."/>
            <person name="Steindorff A."/>
            <person name="Ohm R."/>
            <person name="Martin F."/>
            <person name="Silar P."/>
            <person name="Natvig D."/>
            <person name="Lalanne C."/>
            <person name="Gautier V."/>
            <person name="Ament-velasquez S.L."/>
            <person name="Kruys A."/>
            <person name="Hutchinson M.I."/>
            <person name="Powell A.J."/>
            <person name="Barry K."/>
            <person name="Miller A.N."/>
            <person name="Grigoriev I.V."/>
            <person name="Debuchy R."/>
            <person name="Gladieux P."/>
            <person name="Thoren M.H."/>
            <person name="Johannesson H."/>
        </authorList>
    </citation>
    <scope>NUCLEOTIDE SEQUENCE</scope>
    <source>
        <strain evidence="18">CBS 232.78</strain>
    </source>
</reference>
<dbReference type="CDD" id="cd21175">
    <property type="entry name" value="LPMO_AA9"/>
    <property type="match status" value="1"/>
</dbReference>
<comment type="subcellular location">
    <subcellularLocation>
        <location evidence="2">Secreted</location>
    </subcellularLocation>
</comment>
<evidence type="ECO:0000256" key="6">
    <source>
        <dbReference type="ARBA" id="ARBA00023001"/>
    </source>
</evidence>
<evidence type="ECO:0000256" key="12">
    <source>
        <dbReference type="ARBA" id="ARBA00023326"/>
    </source>
</evidence>
<dbReference type="GO" id="GO:0005576">
    <property type="term" value="C:extracellular region"/>
    <property type="evidence" value="ECO:0007669"/>
    <property type="project" value="UniProtKB-SubCell"/>
</dbReference>
<evidence type="ECO:0000256" key="5">
    <source>
        <dbReference type="ARBA" id="ARBA00022729"/>
    </source>
</evidence>
<keyword evidence="6" id="KW-0136">Cellulose degradation</keyword>
<keyword evidence="9" id="KW-0503">Monooxygenase</keyword>